<dbReference type="PROSITE" id="PS00028">
    <property type="entry name" value="ZINC_FINGER_C2H2_1"/>
    <property type="match status" value="2"/>
</dbReference>
<dbReference type="AlphaFoldDB" id="A0A835RQX1"/>
<feature type="domain" description="C2H2-type" evidence="3">
    <location>
        <begin position="329"/>
        <end position="351"/>
    </location>
</feature>
<proteinExistence type="predicted"/>
<evidence type="ECO:0000313" key="4">
    <source>
        <dbReference type="EMBL" id="KAG0490337.1"/>
    </source>
</evidence>
<comment type="caution">
    <text evidence="4">The sequence shown here is derived from an EMBL/GenBank/DDBJ whole genome shotgun (WGS) entry which is preliminary data.</text>
</comment>
<sequence length="495" mass="53144">MAMVKDQQQQQAVYKHYCRICRKGSGCGSALGGHMRAHGINDDSAPDPEDETSGEGGGVDWDGTLSPTAGSKRMYALRTNPNRLQSFRVCENCGKEFLSWKSFLEHGRCSSDDDLDDFPSPPCTPLSEDYYDYPNASSLAWSRGKRTRRTNPAQAACPSTEEEDLAKCLVMLSATRVDPILVAETEESCASANREERQRTTSHPTAAATSASGPKHAPAPMPSLSLTPPAPKGTFECKACKKVFTSHQALGGHRASHKKVKGCFAAKLDDPNDLPSEDDGIAQNIPNITIDTNPNEIGSSLTAMAIVPFDNPQPLASAPISIKNTSKLHECSVCHRQFASGQALGGHKRCHWLTSSSTAEQATSMVPKLHGMPEVGSNTLDLNLPAPVDGVAGLRRRSIVPLRLDVPATIFIQPPWIEHTNGRGSGNNNNTDTKTINIKNADNNDASVTNVDDDTESKARLVKLGDLKGIKMGEQSSPWLQVGIGSSGKEDSSDS</sequence>
<feature type="region of interest" description="Disordered" evidence="2">
    <location>
        <begin position="188"/>
        <end position="228"/>
    </location>
</feature>
<dbReference type="PANTHER" id="PTHR47068:SF1">
    <property type="entry name" value="OS02G0659100 PROTEIN"/>
    <property type="match status" value="1"/>
</dbReference>
<feature type="domain" description="C2H2-type" evidence="3">
    <location>
        <begin position="235"/>
        <end position="262"/>
    </location>
</feature>
<dbReference type="Proteomes" id="UP000639772">
    <property type="component" value="Chromosome 3"/>
</dbReference>
<dbReference type="Pfam" id="PF13912">
    <property type="entry name" value="zf-C2H2_6"/>
    <property type="match status" value="2"/>
</dbReference>
<dbReference type="GO" id="GO:0008270">
    <property type="term" value="F:zinc ion binding"/>
    <property type="evidence" value="ECO:0007669"/>
    <property type="project" value="UniProtKB-KW"/>
</dbReference>
<evidence type="ECO:0000256" key="1">
    <source>
        <dbReference type="PROSITE-ProRule" id="PRU00042"/>
    </source>
</evidence>
<feature type="region of interest" description="Disordered" evidence="2">
    <location>
        <begin position="38"/>
        <end position="66"/>
    </location>
</feature>
<dbReference type="SUPFAM" id="SSF57667">
    <property type="entry name" value="beta-beta-alpha zinc fingers"/>
    <property type="match status" value="1"/>
</dbReference>
<feature type="compositionally biased region" description="Acidic residues" evidence="2">
    <location>
        <begin position="44"/>
        <end position="53"/>
    </location>
</feature>
<protein>
    <recommendedName>
        <fullName evidence="3">C2H2-type domain-containing protein</fullName>
    </recommendedName>
</protein>
<evidence type="ECO:0000256" key="2">
    <source>
        <dbReference type="SAM" id="MobiDB-lite"/>
    </source>
</evidence>
<accession>A0A835RQX1</accession>
<dbReference type="PANTHER" id="PTHR47068">
    <property type="entry name" value="OS02G0659100 PROTEIN"/>
    <property type="match status" value="1"/>
</dbReference>
<dbReference type="PROSITE" id="PS50157">
    <property type="entry name" value="ZINC_FINGER_C2H2_2"/>
    <property type="match status" value="2"/>
</dbReference>
<dbReference type="InterPro" id="IPR013087">
    <property type="entry name" value="Znf_C2H2_type"/>
</dbReference>
<gene>
    <name evidence="4" type="ORF">HPP92_007200</name>
</gene>
<dbReference type="Gene3D" id="3.30.160.60">
    <property type="entry name" value="Classic Zinc Finger"/>
    <property type="match status" value="1"/>
</dbReference>
<dbReference type="EMBL" id="JADCNM010000003">
    <property type="protein sequence ID" value="KAG0490337.1"/>
    <property type="molecule type" value="Genomic_DNA"/>
</dbReference>
<dbReference type="InterPro" id="IPR036236">
    <property type="entry name" value="Znf_C2H2_sf"/>
</dbReference>
<dbReference type="OrthoDB" id="6077919at2759"/>
<keyword evidence="1" id="KW-0863">Zinc-finger</keyword>
<evidence type="ECO:0000313" key="5">
    <source>
        <dbReference type="Proteomes" id="UP000639772"/>
    </source>
</evidence>
<feature type="region of interest" description="Disordered" evidence="2">
    <location>
        <begin position="475"/>
        <end position="495"/>
    </location>
</feature>
<evidence type="ECO:0000259" key="3">
    <source>
        <dbReference type="PROSITE" id="PS50157"/>
    </source>
</evidence>
<name>A0A835RQX1_VANPL</name>
<organism evidence="4 5">
    <name type="scientific">Vanilla planifolia</name>
    <name type="common">Vanilla</name>
    <dbReference type="NCBI Taxonomy" id="51239"/>
    <lineage>
        <taxon>Eukaryota</taxon>
        <taxon>Viridiplantae</taxon>
        <taxon>Streptophyta</taxon>
        <taxon>Embryophyta</taxon>
        <taxon>Tracheophyta</taxon>
        <taxon>Spermatophyta</taxon>
        <taxon>Magnoliopsida</taxon>
        <taxon>Liliopsida</taxon>
        <taxon>Asparagales</taxon>
        <taxon>Orchidaceae</taxon>
        <taxon>Vanilloideae</taxon>
        <taxon>Vanilleae</taxon>
        <taxon>Vanilla</taxon>
    </lineage>
</organism>
<dbReference type="SMART" id="SM00355">
    <property type="entry name" value="ZnF_C2H2"/>
    <property type="match status" value="4"/>
</dbReference>
<reference evidence="4 5" key="1">
    <citation type="journal article" date="2020" name="Nat. Food">
        <title>A phased Vanilla planifolia genome enables genetic improvement of flavour and production.</title>
        <authorList>
            <person name="Hasing T."/>
            <person name="Tang H."/>
            <person name="Brym M."/>
            <person name="Khazi F."/>
            <person name="Huang T."/>
            <person name="Chambers A.H."/>
        </authorList>
    </citation>
    <scope>NUCLEOTIDE SEQUENCE [LARGE SCALE GENOMIC DNA]</scope>
    <source>
        <tissue evidence="4">Leaf</tissue>
    </source>
</reference>
<feature type="compositionally biased region" description="Low complexity" evidence="2">
    <location>
        <begin position="201"/>
        <end position="212"/>
    </location>
</feature>
<keyword evidence="1" id="KW-0479">Metal-binding</keyword>
<keyword evidence="1" id="KW-0862">Zinc</keyword>